<dbReference type="FunFam" id="3.40.50.10470:FF:000006">
    <property type="entry name" value="Methylthioribose-1-phosphate isomerase"/>
    <property type="match status" value="1"/>
</dbReference>
<dbReference type="NCBIfam" id="TIGR00512">
    <property type="entry name" value="salvage_mtnA"/>
    <property type="match status" value="1"/>
</dbReference>
<dbReference type="InterPro" id="IPR042529">
    <property type="entry name" value="IF_2B-like_C"/>
</dbReference>
<proteinExistence type="inferred from homology"/>
<dbReference type="AlphaFoldDB" id="A0A2R7Y6E8"/>
<feature type="binding site" evidence="2">
    <location>
        <begin position="249"/>
        <end position="250"/>
    </location>
    <ligand>
        <name>substrate</name>
    </ligand>
</feature>
<comment type="similarity">
    <text evidence="2">Belongs to the EIF-2B alpha/beta/delta subunits family. MtnA subfamily.</text>
</comment>
<comment type="caution">
    <text evidence="3">The sequence shown here is derived from an EMBL/GenBank/DDBJ whole genome shotgun (WGS) entry which is preliminary data.</text>
</comment>
<dbReference type="InterPro" id="IPR037171">
    <property type="entry name" value="NagB/RpiA_transferase-like"/>
</dbReference>
<accession>A0A2R7Y6E8</accession>
<evidence type="ECO:0000256" key="2">
    <source>
        <dbReference type="HAMAP-Rule" id="MF_01678"/>
    </source>
</evidence>
<dbReference type="InterPro" id="IPR011559">
    <property type="entry name" value="Initiation_fac_2B_a/b/d"/>
</dbReference>
<dbReference type="InterPro" id="IPR000649">
    <property type="entry name" value="IF-2B-related"/>
</dbReference>
<evidence type="ECO:0000256" key="1">
    <source>
        <dbReference type="ARBA" id="ARBA00023235"/>
    </source>
</evidence>
<dbReference type="InterPro" id="IPR005251">
    <property type="entry name" value="IF-M1Pi"/>
</dbReference>
<keyword evidence="1 2" id="KW-0413">Isomerase</keyword>
<dbReference type="Gene3D" id="3.40.50.10470">
    <property type="entry name" value="Translation initiation factor eif-2b, domain 2"/>
    <property type="match status" value="1"/>
</dbReference>
<evidence type="ECO:0000313" key="4">
    <source>
        <dbReference type="Proteomes" id="UP000244093"/>
    </source>
</evidence>
<dbReference type="NCBIfam" id="NF004326">
    <property type="entry name" value="PRK05720.1"/>
    <property type="match status" value="1"/>
</dbReference>
<dbReference type="PANTHER" id="PTHR43475:SF1">
    <property type="entry name" value="METHYLTHIORIBOSE-1-PHOSPHATE ISOMERASE"/>
    <property type="match status" value="1"/>
</dbReference>
<comment type="catalytic activity">
    <reaction evidence="2">
        <text>5-(methylsulfanyl)-alpha-D-ribose 1-phosphate = 5-(methylsulfanyl)-D-ribulose 1-phosphate</text>
        <dbReference type="Rhea" id="RHEA:19989"/>
        <dbReference type="ChEBI" id="CHEBI:58533"/>
        <dbReference type="ChEBI" id="CHEBI:58548"/>
        <dbReference type="EC" id="5.3.1.23"/>
    </reaction>
</comment>
<dbReference type="Pfam" id="PF01008">
    <property type="entry name" value="IF-2B"/>
    <property type="match status" value="1"/>
</dbReference>
<comment type="function">
    <text evidence="2">Catalyzes the interconversion of methylthioribose-1-phosphate (MTR-1-P) into methylthioribulose-1-phosphate (MTRu-1-P).</text>
</comment>
<keyword evidence="2" id="KW-0028">Amino-acid biosynthesis</keyword>
<dbReference type="FunFam" id="1.20.120.420:FF:000003">
    <property type="entry name" value="Methylthioribose-1-phosphate isomerase"/>
    <property type="match status" value="1"/>
</dbReference>
<reference evidence="3 4" key="1">
    <citation type="journal article" date="2018" name="Syst. Appl. Microbiol.">
        <title>A new symbiotic nanoarchaeote (Candidatus Nanoclepta minutus) and its host (Zestosphaera tikiterensis gen. nov., sp. nov.) from a New Zealand hot spring.</title>
        <authorList>
            <person name="St John E."/>
            <person name="Liu Y."/>
            <person name="Podar M."/>
            <person name="Stott M.B."/>
            <person name="Meneghin J."/>
            <person name="Chen Z."/>
            <person name="Lagutin K."/>
            <person name="Mitchell K."/>
            <person name="Reysenbach A.L."/>
        </authorList>
    </citation>
    <scope>NUCLEOTIDE SEQUENCE [LARGE SCALE GENOMIC DNA]</scope>
    <source>
        <strain evidence="3">NZ3</strain>
    </source>
</reference>
<feature type="binding site" evidence="2">
    <location>
        <position position="198"/>
    </location>
    <ligand>
        <name>substrate</name>
    </ligand>
</feature>
<feature type="site" description="Transition state stabilizer" evidence="2">
    <location>
        <position position="159"/>
    </location>
</feature>
<dbReference type="NCBIfam" id="TIGR00524">
    <property type="entry name" value="eIF-2B_rel"/>
    <property type="match status" value="1"/>
</dbReference>
<dbReference type="Proteomes" id="UP000244093">
    <property type="component" value="Unassembled WGS sequence"/>
</dbReference>
<dbReference type="Gene3D" id="1.20.120.420">
    <property type="entry name" value="translation initiation factor eif-2b, domain 1"/>
    <property type="match status" value="1"/>
</dbReference>
<organism evidence="3 4">
    <name type="scientific">Zestosphaera tikiterensis</name>
    <dbReference type="NCBI Taxonomy" id="1973259"/>
    <lineage>
        <taxon>Archaea</taxon>
        <taxon>Thermoproteota</taxon>
        <taxon>Thermoprotei</taxon>
        <taxon>Desulfurococcales</taxon>
        <taxon>Desulfurococcaceae</taxon>
        <taxon>Zestosphaera</taxon>
    </lineage>
</organism>
<evidence type="ECO:0000313" key="3">
    <source>
        <dbReference type="EMBL" id="PUA33108.1"/>
    </source>
</evidence>
<protein>
    <recommendedName>
        <fullName evidence="2">Putative methylthioribose-1-phosphate isomerase</fullName>
        <shortName evidence="2">M1Pi</shortName>
        <shortName evidence="2">MTR-1-P isomerase</shortName>
        <ecNumber evidence="2">5.3.1.23</ecNumber>
    </recommendedName>
    <alternativeName>
        <fullName evidence="2">MTNA-like protein</fullName>
        <shortName evidence="2">aMTNA</shortName>
    </alternativeName>
    <alternativeName>
        <fullName evidence="2">S-methyl-5-thioribose-1-phosphate isomerase</fullName>
    </alternativeName>
</protein>
<dbReference type="EMBL" id="NBVN01000002">
    <property type="protein sequence ID" value="PUA33108.1"/>
    <property type="molecule type" value="Genomic_DNA"/>
</dbReference>
<feature type="active site" description="Proton donor" evidence="2">
    <location>
        <position position="239"/>
    </location>
</feature>
<sequence length="348" mass="38404">MSGSEVKAIEWLDGRVRWLNTLKIPWEEEYIETEDYERLAQAIEAMEIRGAPAIGVAAAFGVALAAVHSKSNDVETLKLELLKAIERFSKTRPTAVNLFWALDRMRAVVLRTYGDVDGLRASVVKEALTIYEEDIKTNLRIGEVGSELIEDGDTILTHCNAGSLATAGFGTALGVVRAAWRSGKKVKVIATETRPLLQGARLTVWELVKEGIPVTLISDNMVGYVMSKGLVNKVFVGADRILMDGHVINKIGTYTIAVLANRHKVPFYAVAPTSTIDPHRRVEEVVIEERNPDEVRKVLGKILITVKDVPVMNPAFDITPPELVEGIVTEKGVARKPYRETLRKLLGL</sequence>
<gene>
    <name evidence="3" type="ORF">B7O98_01320</name>
</gene>
<dbReference type="SUPFAM" id="SSF100950">
    <property type="entry name" value="NagB/RpiA/CoA transferase-like"/>
    <property type="match status" value="1"/>
</dbReference>
<dbReference type="PANTHER" id="PTHR43475">
    <property type="entry name" value="METHYLTHIORIBOSE-1-PHOSPHATE ISOMERASE"/>
    <property type="match status" value="1"/>
</dbReference>
<feature type="binding site" evidence="2">
    <location>
        <position position="92"/>
    </location>
    <ligand>
        <name>substrate</name>
    </ligand>
</feature>
<dbReference type="InterPro" id="IPR027363">
    <property type="entry name" value="M1Pi_N"/>
</dbReference>
<dbReference type="GO" id="GO:0019509">
    <property type="term" value="P:L-methionine salvage from methylthioadenosine"/>
    <property type="evidence" value="ECO:0007669"/>
    <property type="project" value="UniProtKB-UniRule"/>
</dbReference>
<dbReference type="HAMAP" id="MF_01678">
    <property type="entry name" value="Salvage_MtnA"/>
    <property type="match status" value="1"/>
</dbReference>
<dbReference type="GO" id="GO:0046523">
    <property type="term" value="F:S-methyl-5-thioribose-1-phosphate isomerase activity"/>
    <property type="evidence" value="ECO:0007669"/>
    <property type="project" value="UniProtKB-UniRule"/>
</dbReference>
<feature type="binding site" evidence="2">
    <location>
        <begin position="49"/>
        <end position="51"/>
    </location>
    <ligand>
        <name>substrate</name>
    </ligand>
</feature>
<keyword evidence="2" id="KW-0486">Methionine biosynthesis</keyword>
<name>A0A2R7Y6E8_9CREN</name>
<dbReference type="EC" id="5.3.1.23" evidence="2"/>